<reference evidence="1 2" key="1">
    <citation type="submission" date="2019-01" db="EMBL/GenBank/DDBJ databases">
        <title>Draft genome sequences of three monokaryotic isolates of the white-rot basidiomycete fungus Dichomitus squalens.</title>
        <authorList>
            <consortium name="DOE Joint Genome Institute"/>
            <person name="Lopez S.C."/>
            <person name="Andreopoulos B."/>
            <person name="Pangilinan J."/>
            <person name="Lipzen A."/>
            <person name="Riley R."/>
            <person name="Ahrendt S."/>
            <person name="Ng V."/>
            <person name="Barry K."/>
            <person name="Daum C."/>
            <person name="Grigoriev I.V."/>
            <person name="Hilden K.S."/>
            <person name="Makela M.R."/>
            <person name="de Vries R.P."/>
        </authorList>
    </citation>
    <scope>NUCLEOTIDE SEQUENCE [LARGE SCALE GENOMIC DNA]</scope>
    <source>
        <strain evidence="1 2">CBS 464.89</strain>
    </source>
</reference>
<gene>
    <name evidence="1" type="ORF">BD310DRAFT_321524</name>
</gene>
<evidence type="ECO:0000313" key="1">
    <source>
        <dbReference type="EMBL" id="TBU60540.1"/>
    </source>
</evidence>
<evidence type="ECO:0000313" key="2">
    <source>
        <dbReference type="Proteomes" id="UP000292082"/>
    </source>
</evidence>
<dbReference type="EMBL" id="ML145104">
    <property type="protein sequence ID" value="TBU60540.1"/>
    <property type="molecule type" value="Genomic_DNA"/>
</dbReference>
<sequence length="100" mass="10402">MTLVLALRAGRSACGAIHPAAPAVTSTITAQTRGYAAPAKPAKKVAFPTQCEERRKEEAGTAGCWALSTHVSEHSDTFCLRERSAECAAAPHFPSGGSYG</sequence>
<accession>A0A4Q9Q0P4</accession>
<dbReference type="Proteomes" id="UP000292082">
    <property type="component" value="Unassembled WGS sequence"/>
</dbReference>
<keyword evidence="2" id="KW-1185">Reference proteome</keyword>
<name>A0A4Q9Q0P4_9APHY</name>
<dbReference type="AlphaFoldDB" id="A0A4Q9Q0P4"/>
<protein>
    <submittedName>
        <fullName evidence="1">Uncharacterized protein</fullName>
    </submittedName>
</protein>
<proteinExistence type="predicted"/>
<organism evidence="1 2">
    <name type="scientific">Dichomitus squalens</name>
    <dbReference type="NCBI Taxonomy" id="114155"/>
    <lineage>
        <taxon>Eukaryota</taxon>
        <taxon>Fungi</taxon>
        <taxon>Dikarya</taxon>
        <taxon>Basidiomycota</taxon>
        <taxon>Agaricomycotina</taxon>
        <taxon>Agaricomycetes</taxon>
        <taxon>Polyporales</taxon>
        <taxon>Polyporaceae</taxon>
        <taxon>Dichomitus</taxon>
    </lineage>
</organism>